<dbReference type="RefSeq" id="WP_015202487.1">
    <property type="nucleotide sequence ID" value="NC_019753.1"/>
</dbReference>
<proteinExistence type="predicted"/>
<dbReference type="SUPFAM" id="SSF55797">
    <property type="entry name" value="PR-1-like"/>
    <property type="match status" value="1"/>
</dbReference>
<dbReference type="EMBL" id="CP003620">
    <property type="protein sequence ID" value="AFZ12366.1"/>
    <property type="molecule type" value="Genomic_DNA"/>
</dbReference>
<keyword evidence="3" id="KW-1185">Reference proteome</keyword>
<dbReference type="eggNOG" id="COG2340">
    <property type="taxonomic scope" value="Bacteria"/>
</dbReference>
<organism evidence="2 3">
    <name type="scientific">Crinalium epipsammum PCC 9333</name>
    <dbReference type="NCBI Taxonomy" id="1173022"/>
    <lineage>
        <taxon>Bacteria</taxon>
        <taxon>Bacillati</taxon>
        <taxon>Cyanobacteriota</taxon>
        <taxon>Cyanophyceae</taxon>
        <taxon>Gomontiellales</taxon>
        <taxon>Gomontiellaceae</taxon>
        <taxon>Crinalium</taxon>
    </lineage>
</organism>
<reference evidence="2 3" key="1">
    <citation type="submission" date="2012-06" db="EMBL/GenBank/DDBJ databases">
        <title>Finished chromosome of genome of Crinalium epipsammum PCC 9333.</title>
        <authorList>
            <consortium name="US DOE Joint Genome Institute"/>
            <person name="Gugger M."/>
            <person name="Coursin T."/>
            <person name="Rippka R."/>
            <person name="Tandeau De Marsac N."/>
            <person name="Huntemann M."/>
            <person name="Wei C.-L."/>
            <person name="Han J."/>
            <person name="Detter J.C."/>
            <person name="Han C."/>
            <person name="Tapia R."/>
            <person name="Davenport K."/>
            <person name="Daligault H."/>
            <person name="Erkkila T."/>
            <person name="Gu W."/>
            <person name="Munk A.C.C."/>
            <person name="Teshima H."/>
            <person name="Xu Y."/>
            <person name="Chain P."/>
            <person name="Chen A."/>
            <person name="Krypides N."/>
            <person name="Mavromatis K."/>
            <person name="Markowitz V."/>
            <person name="Szeto E."/>
            <person name="Ivanova N."/>
            <person name="Mikhailova N."/>
            <person name="Ovchinnikova G."/>
            <person name="Pagani I."/>
            <person name="Pati A."/>
            <person name="Goodwin L."/>
            <person name="Peters L."/>
            <person name="Pitluck S."/>
            <person name="Woyke T."/>
            <person name="Kerfeld C."/>
        </authorList>
    </citation>
    <scope>NUCLEOTIDE SEQUENCE [LARGE SCALE GENOMIC DNA]</scope>
    <source>
        <strain evidence="2 3">PCC 9333</strain>
    </source>
</reference>
<dbReference type="InterPro" id="IPR014044">
    <property type="entry name" value="CAP_dom"/>
</dbReference>
<sequence>MEQSINEQINQYRQSRNLPPLTLDSRISEQARAHSQAMANDSVPFSHEGFDQRVKAIARSIRYGAAAENIAYNQGYSDPGEQAVQGWIKSPGHQKNMVGDYDLTGIGVAKNANGEYYFTQIFIKRR</sequence>
<protein>
    <submittedName>
        <fullName evidence="2">SCP-like extracellular</fullName>
    </submittedName>
</protein>
<dbReference type="KEGG" id="cep:Cri9333_1473"/>
<dbReference type="Pfam" id="PF00188">
    <property type="entry name" value="CAP"/>
    <property type="match status" value="1"/>
</dbReference>
<dbReference type="PANTHER" id="PTHR31157:SF1">
    <property type="entry name" value="SCP DOMAIN-CONTAINING PROTEIN"/>
    <property type="match status" value="1"/>
</dbReference>
<dbReference type="AlphaFoldDB" id="K9VWK5"/>
<dbReference type="Gene3D" id="3.40.33.10">
    <property type="entry name" value="CAP"/>
    <property type="match status" value="1"/>
</dbReference>
<dbReference type="PATRIC" id="fig|1173022.3.peg.1594"/>
<name>K9VWK5_9CYAN</name>
<dbReference type="Proteomes" id="UP000010472">
    <property type="component" value="Chromosome"/>
</dbReference>
<evidence type="ECO:0000313" key="3">
    <source>
        <dbReference type="Proteomes" id="UP000010472"/>
    </source>
</evidence>
<dbReference type="STRING" id="1173022.Cri9333_1473"/>
<dbReference type="HOGENOM" id="CLU_048111_4_0_3"/>
<dbReference type="InterPro" id="IPR035940">
    <property type="entry name" value="CAP_sf"/>
</dbReference>
<accession>K9VWK5</accession>
<feature type="domain" description="SCP" evidence="1">
    <location>
        <begin position="8"/>
        <end position="122"/>
    </location>
</feature>
<gene>
    <name evidence="2" type="ORF">Cri9333_1473</name>
</gene>
<dbReference type="PANTHER" id="PTHR31157">
    <property type="entry name" value="SCP DOMAIN-CONTAINING PROTEIN"/>
    <property type="match status" value="1"/>
</dbReference>
<evidence type="ECO:0000313" key="2">
    <source>
        <dbReference type="EMBL" id="AFZ12366.1"/>
    </source>
</evidence>
<evidence type="ECO:0000259" key="1">
    <source>
        <dbReference type="Pfam" id="PF00188"/>
    </source>
</evidence>
<dbReference type="CDD" id="cd05379">
    <property type="entry name" value="CAP_bacterial"/>
    <property type="match status" value="1"/>
</dbReference>